<proteinExistence type="predicted"/>
<gene>
    <name evidence="1" type="ORF">NEF87_000206</name>
</gene>
<dbReference type="Proteomes" id="UP001208689">
    <property type="component" value="Chromosome"/>
</dbReference>
<organism evidence="1 2">
    <name type="scientific">Candidatus Lokiarchaeum ossiferum</name>
    <dbReference type="NCBI Taxonomy" id="2951803"/>
    <lineage>
        <taxon>Archaea</taxon>
        <taxon>Promethearchaeati</taxon>
        <taxon>Promethearchaeota</taxon>
        <taxon>Promethearchaeia</taxon>
        <taxon>Promethearchaeales</taxon>
        <taxon>Promethearchaeaceae</taxon>
        <taxon>Candidatus Lokiarchaeum</taxon>
    </lineage>
</organism>
<name>A0ABY6HMY6_9ARCH</name>
<evidence type="ECO:0000313" key="2">
    <source>
        <dbReference type="Proteomes" id="UP001208689"/>
    </source>
</evidence>
<protein>
    <submittedName>
        <fullName evidence="1">Uncharacterized protein</fullName>
    </submittedName>
</protein>
<reference evidence="1" key="1">
    <citation type="submission" date="2022-09" db="EMBL/GenBank/DDBJ databases">
        <title>Actin cytoskeleton and complex cell architecture in an #Asgard archaeon.</title>
        <authorList>
            <person name="Ponce Toledo R.I."/>
            <person name="Schleper C."/>
            <person name="Rodrigues Oliveira T."/>
            <person name="Wollweber F."/>
            <person name="Xu J."/>
            <person name="Rittmann S."/>
            <person name="Klingl A."/>
            <person name="Pilhofer M."/>
        </authorList>
    </citation>
    <scope>NUCLEOTIDE SEQUENCE</scope>
    <source>
        <strain evidence="1">B-35</strain>
    </source>
</reference>
<sequence>MEKKLRDQKKRIALKLLVDGHSNDIVNEQLKKQFHSGLSNRDLKKLRNTIVKPHESMVYIGAFQECYPHLANKEIREKFRQLYFDLIKSDILKSIPNSIRVADGFLSGLDDIQAIAEGKIRN</sequence>
<accession>A0ABY6HMY6</accession>
<dbReference type="EMBL" id="CP104013">
    <property type="protein sequence ID" value="UYP43921.1"/>
    <property type="molecule type" value="Genomic_DNA"/>
</dbReference>
<keyword evidence="2" id="KW-1185">Reference proteome</keyword>
<evidence type="ECO:0000313" key="1">
    <source>
        <dbReference type="EMBL" id="UYP43921.1"/>
    </source>
</evidence>